<feature type="transmembrane region" description="Helical" evidence="9">
    <location>
        <begin position="72"/>
        <end position="100"/>
    </location>
</feature>
<keyword evidence="4" id="KW-0808">Transferase</keyword>
<name>A0ABT4MFG6_9NOCA</name>
<keyword evidence="5" id="KW-0547">Nucleotide-binding</keyword>
<dbReference type="PANTHER" id="PTHR24421:SF10">
    <property type="entry name" value="NITRATE_NITRITE SENSOR PROTEIN NARQ"/>
    <property type="match status" value="1"/>
</dbReference>
<comment type="caution">
    <text evidence="11">The sequence shown here is derived from an EMBL/GenBank/DDBJ whole genome shotgun (WGS) entry which is preliminary data.</text>
</comment>
<evidence type="ECO:0000256" key="9">
    <source>
        <dbReference type="SAM" id="Phobius"/>
    </source>
</evidence>
<dbReference type="SUPFAM" id="SSF55874">
    <property type="entry name" value="ATPase domain of HSP90 chaperone/DNA topoisomerase II/histidine kinase"/>
    <property type="match status" value="1"/>
</dbReference>
<evidence type="ECO:0000313" key="11">
    <source>
        <dbReference type="EMBL" id="MCZ4519734.1"/>
    </source>
</evidence>
<evidence type="ECO:0000256" key="4">
    <source>
        <dbReference type="ARBA" id="ARBA00022679"/>
    </source>
</evidence>
<dbReference type="RefSeq" id="WP_269605304.1">
    <property type="nucleotide sequence ID" value="NZ_JAPWIJ010000005.1"/>
</dbReference>
<keyword evidence="3" id="KW-0597">Phosphoprotein</keyword>
<accession>A0ABT4MFG6</accession>
<evidence type="ECO:0000256" key="6">
    <source>
        <dbReference type="ARBA" id="ARBA00022777"/>
    </source>
</evidence>
<sequence length="380" mass="40059">MTSAPNPDVRLPTLDSLRLSSRPYVAAVVIVAAFATSDLSNPLLLALLVVNSALLLASAIPRRFVGPRSSLVGAGVALVASATMLPLGGATASTIFPFLIAGHAGWRFRPSISFPFAISLSVACATSLWIAEHNGVDGWPWAAGLFAGWPVLIGYSRRSRLDALRNARRATDAELREHALAERARIARDIHDVLAHSLSGVNMQLEVADALLDAGRAEEARAALGKAQSLVREGLTETRRAVQTLRQDALPLVPTLAALVGEDASFRVDGTARDLDTPQAQFMVRCAQEALTNARTHAPGAAVDVVLRFGDEKVELTIANGPAPSPPDRVESTGMGLVGMRERAALVGGAVTAGPDGPGWVVRAEVPLHNRAEPDTETRA</sequence>
<dbReference type="Proteomes" id="UP001081071">
    <property type="component" value="Unassembled WGS sequence"/>
</dbReference>
<gene>
    <name evidence="11" type="ORF">O4220_14535</name>
</gene>
<feature type="transmembrane region" description="Helical" evidence="9">
    <location>
        <begin position="43"/>
        <end position="60"/>
    </location>
</feature>
<evidence type="ECO:0000259" key="10">
    <source>
        <dbReference type="Pfam" id="PF07730"/>
    </source>
</evidence>
<comment type="catalytic activity">
    <reaction evidence="1">
        <text>ATP + protein L-histidine = ADP + protein N-phospho-L-histidine.</text>
        <dbReference type="EC" id="2.7.13.3"/>
    </reaction>
</comment>
<dbReference type="InterPro" id="IPR011712">
    <property type="entry name" value="Sig_transdc_His_kin_sub3_dim/P"/>
</dbReference>
<keyword evidence="7" id="KW-0067">ATP-binding</keyword>
<keyword evidence="9" id="KW-1133">Transmembrane helix</keyword>
<proteinExistence type="predicted"/>
<evidence type="ECO:0000256" key="8">
    <source>
        <dbReference type="ARBA" id="ARBA00023012"/>
    </source>
</evidence>
<evidence type="ECO:0000256" key="2">
    <source>
        <dbReference type="ARBA" id="ARBA00012438"/>
    </source>
</evidence>
<feature type="transmembrane region" description="Helical" evidence="9">
    <location>
        <begin position="138"/>
        <end position="155"/>
    </location>
</feature>
<keyword evidence="9" id="KW-0812">Transmembrane</keyword>
<dbReference type="Pfam" id="PF07730">
    <property type="entry name" value="HisKA_3"/>
    <property type="match status" value="1"/>
</dbReference>
<dbReference type="EMBL" id="JAPWIJ010000005">
    <property type="protein sequence ID" value="MCZ4519734.1"/>
    <property type="molecule type" value="Genomic_DNA"/>
</dbReference>
<keyword evidence="12" id="KW-1185">Reference proteome</keyword>
<evidence type="ECO:0000256" key="3">
    <source>
        <dbReference type="ARBA" id="ARBA00022553"/>
    </source>
</evidence>
<dbReference type="CDD" id="cd16917">
    <property type="entry name" value="HATPase_UhpB-NarQ-NarX-like"/>
    <property type="match status" value="1"/>
</dbReference>
<keyword evidence="9" id="KW-0472">Membrane</keyword>
<dbReference type="SUPFAM" id="SSF56954">
    <property type="entry name" value="Outer membrane efflux proteins (OEP)"/>
    <property type="match status" value="1"/>
</dbReference>
<evidence type="ECO:0000256" key="1">
    <source>
        <dbReference type="ARBA" id="ARBA00000085"/>
    </source>
</evidence>
<dbReference type="Gene3D" id="3.30.565.10">
    <property type="entry name" value="Histidine kinase-like ATPase, C-terminal domain"/>
    <property type="match status" value="1"/>
</dbReference>
<dbReference type="PANTHER" id="PTHR24421">
    <property type="entry name" value="NITRATE/NITRITE SENSOR PROTEIN NARX-RELATED"/>
    <property type="match status" value="1"/>
</dbReference>
<dbReference type="InterPro" id="IPR050482">
    <property type="entry name" value="Sensor_HK_TwoCompSys"/>
</dbReference>
<feature type="domain" description="Signal transduction histidine kinase subgroup 3 dimerisation and phosphoacceptor" evidence="10">
    <location>
        <begin position="182"/>
        <end position="249"/>
    </location>
</feature>
<dbReference type="EC" id="2.7.13.3" evidence="2"/>
<organism evidence="11 12">
    <name type="scientific">Rhodococcus ruber</name>
    <dbReference type="NCBI Taxonomy" id="1830"/>
    <lineage>
        <taxon>Bacteria</taxon>
        <taxon>Bacillati</taxon>
        <taxon>Actinomycetota</taxon>
        <taxon>Actinomycetes</taxon>
        <taxon>Mycobacteriales</taxon>
        <taxon>Nocardiaceae</taxon>
        <taxon>Rhodococcus</taxon>
    </lineage>
</organism>
<evidence type="ECO:0000313" key="12">
    <source>
        <dbReference type="Proteomes" id="UP001081071"/>
    </source>
</evidence>
<reference evidence="11" key="1">
    <citation type="submission" date="2022-12" db="EMBL/GenBank/DDBJ databases">
        <authorList>
            <person name="Krivoruchko A.V."/>
            <person name="Elkin A."/>
        </authorList>
    </citation>
    <scope>NUCLEOTIDE SEQUENCE</scope>
    <source>
        <strain evidence="11">IEGM 1391</strain>
    </source>
</reference>
<dbReference type="GO" id="GO:0016301">
    <property type="term" value="F:kinase activity"/>
    <property type="evidence" value="ECO:0007669"/>
    <property type="project" value="UniProtKB-KW"/>
</dbReference>
<protein>
    <recommendedName>
        <fullName evidence="2">histidine kinase</fullName>
        <ecNumber evidence="2">2.7.13.3</ecNumber>
    </recommendedName>
</protein>
<keyword evidence="8" id="KW-0902">Two-component regulatory system</keyword>
<feature type="transmembrane region" description="Helical" evidence="9">
    <location>
        <begin position="112"/>
        <end position="132"/>
    </location>
</feature>
<dbReference type="Gene3D" id="1.20.5.1930">
    <property type="match status" value="1"/>
</dbReference>
<evidence type="ECO:0000256" key="7">
    <source>
        <dbReference type="ARBA" id="ARBA00022840"/>
    </source>
</evidence>
<keyword evidence="6 11" id="KW-0418">Kinase</keyword>
<evidence type="ECO:0000256" key="5">
    <source>
        <dbReference type="ARBA" id="ARBA00022741"/>
    </source>
</evidence>
<dbReference type="InterPro" id="IPR036890">
    <property type="entry name" value="HATPase_C_sf"/>
</dbReference>